<keyword evidence="1" id="KW-0812">Transmembrane</keyword>
<gene>
    <name evidence="2" type="ORF">L8V00_07680</name>
</gene>
<evidence type="ECO:0000256" key="1">
    <source>
        <dbReference type="SAM" id="Phobius"/>
    </source>
</evidence>
<keyword evidence="3" id="KW-1185">Reference proteome</keyword>
<evidence type="ECO:0000313" key="3">
    <source>
        <dbReference type="Proteomes" id="UP001146469"/>
    </source>
</evidence>
<accession>A0A9X3LNW3</accession>
<keyword evidence="1" id="KW-0472">Membrane</keyword>
<feature type="transmembrane region" description="Helical" evidence="1">
    <location>
        <begin position="40"/>
        <end position="59"/>
    </location>
</feature>
<feature type="transmembrane region" description="Helical" evidence="1">
    <location>
        <begin position="16"/>
        <end position="34"/>
    </location>
</feature>
<sequence length="160" mass="17555">MASNSSDTNTKGSSRYQGLIITVILLTFLCAFNFFKPTVIVLAFIVILGSVTIGAFRILHSYSAGDAKSHAISGEIELMSNDASFDISEELIIWDKLKYTKGIDTRMEGQDSDIEDIHRRLVIAREELAQATTPAHRIEAVLAADSVLAIARELRKPAQS</sequence>
<evidence type="ECO:0000313" key="2">
    <source>
        <dbReference type="EMBL" id="MCZ9290083.1"/>
    </source>
</evidence>
<dbReference type="RefSeq" id="WP_080971917.1">
    <property type="nucleotide sequence ID" value="NZ_JAKMUT010000006.1"/>
</dbReference>
<name>A0A9X3LNW3_9CORY</name>
<dbReference type="AlphaFoldDB" id="A0A9X3LNW3"/>
<comment type="caution">
    <text evidence="2">The sequence shown here is derived from an EMBL/GenBank/DDBJ whole genome shotgun (WGS) entry which is preliminary data.</text>
</comment>
<dbReference type="Proteomes" id="UP001146469">
    <property type="component" value="Unassembled WGS sequence"/>
</dbReference>
<reference evidence="2" key="1">
    <citation type="submission" date="2022-02" db="EMBL/GenBank/DDBJ databases">
        <title>Corynebacterium sp. from urogenital microbiome.</title>
        <authorList>
            <person name="Cappelli E.A."/>
            <person name="Ribeiro T.G."/>
            <person name="Peixe L."/>
        </authorList>
    </citation>
    <scope>NUCLEOTIDE SEQUENCE</scope>
    <source>
        <strain evidence="2">C8Ua_174</strain>
    </source>
</reference>
<dbReference type="EMBL" id="JAKMUT010000006">
    <property type="protein sequence ID" value="MCZ9290083.1"/>
    <property type="molecule type" value="Genomic_DNA"/>
</dbReference>
<proteinExistence type="predicted"/>
<keyword evidence="1" id="KW-1133">Transmembrane helix</keyword>
<protein>
    <submittedName>
        <fullName evidence="2">Uncharacterized protein</fullName>
    </submittedName>
</protein>
<organism evidence="2 3">
    <name type="scientific">Corynebacterium evansiae</name>
    <dbReference type="NCBI Taxonomy" id="2913499"/>
    <lineage>
        <taxon>Bacteria</taxon>
        <taxon>Bacillati</taxon>
        <taxon>Actinomycetota</taxon>
        <taxon>Actinomycetes</taxon>
        <taxon>Mycobacteriales</taxon>
        <taxon>Corynebacteriaceae</taxon>
        <taxon>Corynebacterium</taxon>
    </lineage>
</organism>